<reference evidence="1" key="2">
    <citation type="journal article" date="2015" name="Fish Shellfish Immunol.">
        <title>Early steps in the European eel (Anguilla anguilla)-Vibrio vulnificus interaction in the gills: Role of the RtxA13 toxin.</title>
        <authorList>
            <person name="Callol A."/>
            <person name="Pajuelo D."/>
            <person name="Ebbesson L."/>
            <person name="Teles M."/>
            <person name="MacKenzie S."/>
            <person name="Amaro C."/>
        </authorList>
    </citation>
    <scope>NUCLEOTIDE SEQUENCE</scope>
</reference>
<organism evidence="1">
    <name type="scientific">Anguilla anguilla</name>
    <name type="common">European freshwater eel</name>
    <name type="synonym">Muraena anguilla</name>
    <dbReference type="NCBI Taxonomy" id="7936"/>
    <lineage>
        <taxon>Eukaryota</taxon>
        <taxon>Metazoa</taxon>
        <taxon>Chordata</taxon>
        <taxon>Craniata</taxon>
        <taxon>Vertebrata</taxon>
        <taxon>Euteleostomi</taxon>
        <taxon>Actinopterygii</taxon>
        <taxon>Neopterygii</taxon>
        <taxon>Teleostei</taxon>
        <taxon>Anguilliformes</taxon>
        <taxon>Anguillidae</taxon>
        <taxon>Anguilla</taxon>
    </lineage>
</organism>
<sequence>MWSVHWNSTVLLSKKLYLVWTTVWLGFPGNS</sequence>
<evidence type="ECO:0000313" key="1">
    <source>
        <dbReference type="EMBL" id="JAH50989.1"/>
    </source>
</evidence>
<dbReference type="AlphaFoldDB" id="A0A0E9TBB6"/>
<dbReference type="EMBL" id="GBXM01057588">
    <property type="protein sequence ID" value="JAH50989.1"/>
    <property type="molecule type" value="Transcribed_RNA"/>
</dbReference>
<accession>A0A0E9TBB6</accession>
<name>A0A0E9TBB6_ANGAN</name>
<protein>
    <submittedName>
        <fullName evidence="1">Uncharacterized protein</fullName>
    </submittedName>
</protein>
<reference evidence="1" key="1">
    <citation type="submission" date="2014-11" db="EMBL/GenBank/DDBJ databases">
        <authorList>
            <person name="Amaro Gonzalez C."/>
        </authorList>
    </citation>
    <scope>NUCLEOTIDE SEQUENCE</scope>
</reference>
<proteinExistence type="predicted"/>